<organism evidence="2 3">
    <name type="scientific">Pleomassaria siparia CBS 279.74</name>
    <dbReference type="NCBI Taxonomy" id="1314801"/>
    <lineage>
        <taxon>Eukaryota</taxon>
        <taxon>Fungi</taxon>
        <taxon>Dikarya</taxon>
        <taxon>Ascomycota</taxon>
        <taxon>Pezizomycotina</taxon>
        <taxon>Dothideomycetes</taxon>
        <taxon>Pleosporomycetidae</taxon>
        <taxon>Pleosporales</taxon>
        <taxon>Pleomassariaceae</taxon>
        <taxon>Pleomassaria</taxon>
    </lineage>
</organism>
<sequence length="944" mass="108024">MRRPSIDCRRAAHSIASPPLQHIWISDDLLTRTFHQFFHQFFHRECAHQRRHGSHVPGPLEARRRAVKRRMTAQAHVSPPGGVPLPFSFGALLGYKSSSQPVWRYEPPSMPKQPRPMKQSVQTQLMAPETTVYPPLLPHPHKPHVEQALLEPPIPERSLQLSASEEQQAILLKTAHYEHHGDPTSFEPSVPDTYPSSSFLGGPQTTLLETKSQDTYNYPISLEPRVPERIPQPPISTDQETTSTSTSTSTSLETGSSATALETSGIRSRSKKRHVAKARMFVMRKWSKRKKYNTKIEKKAAQAIEKKESAAQLVACLSRFKMRISKAHEIPNSNIFDFLSQAIKSCCPVGKHAGKFTLLALQHLRRSRFTSNVIVSCLVRERISLPNLGTPESFELLRQLDNMSEMSPKTLDKLEYLYRKIASTATDKNRGKVSKRDAGLRMLYRAIWDHALRGRRSRVRLRASTINLLLDVNKKFSNPHMEIHLNKILRGRKCLADQINLLIRSRSGKHRRSSVGAPVLDCIPHTLLNAWISSFPGYLFEAVPNRNTSQKYRLLENWLRMLRALDSHIITTPENVGFSSLAFKSLAVYGVKPSAIGHYLMSLDHRTLVNALLQWIPQPKPFHLLPHEAGSTKWYQVSPKIPSHQVHDFVKTYRVLLDKDIESRVSRNELLARLLARMQRQAFPTHEFAKLIFHVIGEHKGIRTVYDILRRLRNKGVGLSDSEFLQEYFGKMLEPLHKQPHTSGHSTRQHNDYTLKYLQSIQALKLEYHDRTDKGMDGVVEYLESRRQLQFIVDSARDAHLLPSVYRGMAPDSLMKIRTELIHQIAYQYSLDRTRTVQENRRSVYYLYKYLRLNKLPIGPLVTRAAIRTNIIHPLLENQFVSSVQLTWVCKLVAHVEGVEVARRIEAIFFAWRGDLIKHAKRSLHAYGGSGKASVSTMKRLGLL</sequence>
<proteinExistence type="predicted"/>
<dbReference type="Proteomes" id="UP000799428">
    <property type="component" value="Unassembled WGS sequence"/>
</dbReference>
<reference evidence="2" key="1">
    <citation type="journal article" date="2020" name="Stud. Mycol.">
        <title>101 Dothideomycetes genomes: a test case for predicting lifestyles and emergence of pathogens.</title>
        <authorList>
            <person name="Haridas S."/>
            <person name="Albert R."/>
            <person name="Binder M."/>
            <person name="Bloem J."/>
            <person name="Labutti K."/>
            <person name="Salamov A."/>
            <person name="Andreopoulos B."/>
            <person name="Baker S."/>
            <person name="Barry K."/>
            <person name="Bills G."/>
            <person name="Bluhm B."/>
            <person name="Cannon C."/>
            <person name="Castanera R."/>
            <person name="Culley D."/>
            <person name="Daum C."/>
            <person name="Ezra D."/>
            <person name="Gonzalez J."/>
            <person name="Henrissat B."/>
            <person name="Kuo A."/>
            <person name="Liang C."/>
            <person name="Lipzen A."/>
            <person name="Lutzoni F."/>
            <person name="Magnuson J."/>
            <person name="Mondo S."/>
            <person name="Nolan M."/>
            <person name="Ohm R."/>
            <person name="Pangilinan J."/>
            <person name="Park H.-J."/>
            <person name="Ramirez L."/>
            <person name="Alfaro M."/>
            <person name="Sun H."/>
            <person name="Tritt A."/>
            <person name="Yoshinaga Y."/>
            <person name="Zwiers L.-H."/>
            <person name="Turgeon B."/>
            <person name="Goodwin S."/>
            <person name="Spatafora J."/>
            <person name="Crous P."/>
            <person name="Grigoriev I."/>
        </authorList>
    </citation>
    <scope>NUCLEOTIDE SEQUENCE</scope>
    <source>
        <strain evidence="2">CBS 279.74</strain>
    </source>
</reference>
<feature type="compositionally biased region" description="Polar residues" evidence="1">
    <location>
        <begin position="194"/>
        <end position="218"/>
    </location>
</feature>
<feature type="region of interest" description="Disordered" evidence="1">
    <location>
        <begin position="179"/>
        <end position="269"/>
    </location>
</feature>
<protein>
    <submittedName>
        <fullName evidence="2">Uncharacterized protein</fullName>
    </submittedName>
</protein>
<dbReference type="EMBL" id="MU005794">
    <property type="protein sequence ID" value="KAF2702648.1"/>
    <property type="molecule type" value="Genomic_DNA"/>
</dbReference>
<name>A0A6G1JQ25_9PLEO</name>
<evidence type="ECO:0000313" key="3">
    <source>
        <dbReference type="Proteomes" id="UP000799428"/>
    </source>
</evidence>
<dbReference type="AlphaFoldDB" id="A0A6G1JQ25"/>
<feature type="compositionally biased region" description="Low complexity" evidence="1">
    <location>
        <begin position="236"/>
        <end position="259"/>
    </location>
</feature>
<evidence type="ECO:0000256" key="1">
    <source>
        <dbReference type="SAM" id="MobiDB-lite"/>
    </source>
</evidence>
<gene>
    <name evidence="2" type="ORF">K504DRAFT_508763</name>
</gene>
<dbReference type="OrthoDB" id="5428038at2759"/>
<keyword evidence="3" id="KW-1185">Reference proteome</keyword>
<accession>A0A6G1JQ25</accession>
<evidence type="ECO:0000313" key="2">
    <source>
        <dbReference type="EMBL" id="KAF2702648.1"/>
    </source>
</evidence>